<dbReference type="KEGG" id="aplc:110976051"/>
<reference evidence="3" key="1">
    <citation type="submission" date="2025-08" db="UniProtKB">
        <authorList>
            <consortium name="RefSeq"/>
        </authorList>
    </citation>
    <scope>IDENTIFICATION</scope>
</reference>
<dbReference type="OMA" id="FCPGHFP"/>
<accession>A0A8B7XV09</accession>
<evidence type="ECO:0000313" key="2">
    <source>
        <dbReference type="Proteomes" id="UP000694845"/>
    </source>
</evidence>
<dbReference type="Pfam" id="PF13649">
    <property type="entry name" value="Methyltransf_25"/>
    <property type="match status" value="1"/>
</dbReference>
<dbReference type="OrthoDB" id="10039245at2759"/>
<proteinExistence type="predicted"/>
<dbReference type="GeneID" id="110976051"/>
<dbReference type="Gene3D" id="3.40.50.150">
    <property type="entry name" value="Vaccinia Virus protein VP39"/>
    <property type="match status" value="1"/>
</dbReference>
<dbReference type="InterPro" id="IPR041698">
    <property type="entry name" value="Methyltransf_25"/>
</dbReference>
<dbReference type="RefSeq" id="XP_022084693.1">
    <property type="nucleotide sequence ID" value="XM_022229001.1"/>
</dbReference>
<evidence type="ECO:0000313" key="3">
    <source>
        <dbReference type="RefSeq" id="XP_022084693.1"/>
    </source>
</evidence>
<organism evidence="2 3">
    <name type="scientific">Acanthaster planci</name>
    <name type="common">Crown-of-thorns starfish</name>
    <dbReference type="NCBI Taxonomy" id="133434"/>
    <lineage>
        <taxon>Eukaryota</taxon>
        <taxon>Metazoa</taxon>
        <taxon>Echinodermata</taxon>
        <taxon>Eleutherozoa</taxon>
        <taxon>Asterozoa</taxon>
        <taxon>Asteroidea</taxon>
        <taxon>Valvatacea</taxon>
        <taxon>Valvatida</taxon>
        <taxon>Acanthasteridae</taxon>
        <taxon>Acanthaster</taxon>
    </lineage>
</organism>
<dbReference type="AlphaFoldDB" id="A0A8B7XV09"/>
<dbReference type="Proteomes" id="UP000694845">
    <property type="component" value="Unplaced"/>
</dbReference>
<keyword evidence="2" id="KW-1185">Reference proteome</keyword>
<name>A0A8B7XV09_ACAPL</name>
<sequence>MDSPGSPKSGAPEAAKQIHAIHEIAANRSDFQDEIQALYQQWAENYDKDMDPTHYGGPAFGADALNKALKDKNAHIVDCAAGTGKVGEELAKRGFTRIDAVDFSPKCLEISASKGVYERLICDKLGSNRLKGIDDGYYSALICVGAISVGHLTHDVFPEFNRIVKKGGFIVFTRSKLVFPDGNENHTGALDEIQNAIDILIKEGVWELVDIVSIDESFCVGYGCDVYTIRRL</sequence>
<dbReference type="InterPro" id="IPR029063">
    <property type="entry name" value="SAM-dependent_MTases_sf"/>
</dbReference>
<feature type="domain" description="Methyltransferase" evidence="1">
    <location>
        <begin position="76"/>
        <end position="168"/>
    </location>
</feature>
<protein>
    <submittedName>
        <fullName evidence="3">Methyltransferase-like protein 27 isoform X1</fullName>
    </submittedName>
</protein>
<dbReference type="CDD" id="cd02440">
    <property type="entry name" value="AdoMet_MTases"/>
    <property type="match status" value="1"/>
</dbReference>
<evidence type="ECO:0000259" key="1">
    <source>
        <dbReference type="Pfam" id="PF13649"/>
    </source>
</evidence>
<gene>
    <name evidence="3" type="primary">LOC110976051</name>
</gene>
<dbReference type="SUPFAM" id="SSF53335">
    <property type="entry name" value="S-adenosyl-L-methionine-dependent methyltransferases"/>
    <property type="match status" value="1"/>
</dbReference>